<organism evidence="3 4">
    <name type="scientific">Hymenobacter saemangeumensis</name>
    <dbReference type="NCBI Taxonomy" id="1084522"/>
    <lineage>
        <taxon>Bacteria</taxon>
        <taxon>Pseudomonadati</taxon>
        <taxon>Bacteroidota</taxon>
        <taxon>Cytophagia</taxon>
        <taxon>Cytophagales</taxon>
        <taxon>Hymenobacteraceae</taxon>
        <taxon>Hymenobacter</taxon>
    </lineage>
</organism>
<proteinExistence type="predicted"/>
<dbReference type="EMBL" id="BAABGZ010000082">
    <property type="protein sequence ID" value="GAA4371485.1"/>
    <property type="molecule type" value="Genomic_DNA"/>
</dbReference>
<evidence type="ECO:0000259" key="2">
    <source>
        <dbReference type="Pfam" id="PF13340"/>
    </source>
</evidence>
<feature type="domain" description="Transposase IS4-like" evidence="1">
    <location>
        <begin position="101"/>
        <end position="255"/>
    </location>
</feature>
<dbReference type="NCBIfam" id="NF033580">
    <property type="entry name" value="transpos_IS5_3"/>
    <property type="match status" value="1"/>
</dbReference>
<dbReference type="Pfam" id="PF01609">
    <property type="entry name" value="DDE_Tnp_1"/>
    <property type="match status" value="1"/>
</dbReference>
<dbReference type="RefSeq" id="WP_345238624.1">
    <property type="nucleotide sequence ID" value="NZ_BAABGZ010000082.1"/>
</dbReference>
<gene>
    <name evidence="3" type="ORF">GCM10023185_47000</name>
</gene>
<dbReference type="InterPro" id="IPR002559">
    <property type="entry name" value="Transposase_11"/>
</dbReference>
<dbReference type="InterPro" id="IPR025161">
    <property type="entry name" value="IS402-like_dom"/>
</dbReference>
<dbReference type="Pfam" id="PF13340">
    <property type="entry name" value="DUF4096"/>
    <property type="match status" value="1"/>
</dbReference>
<sequence>MEITRRAYPSDVTDDEWAFLLPYLLLVREDACQRQYPLRELFNALRYVVRTGCTWRYLPHDLPPWATCYQQWARWRDARVFEALTDDLRQVLRLNEARPADPSAVIFDSRTLQSTPESGHRAGYDGAKRRKGSKVHVAVDTLGHLLAAVVTPANEQDRAQVGALAEEVQVASGQSVTLAYADQGYTGEVPAQAAEQHGIDLQVVKLGHTKRGFVLLPRRWVVERSLSWSARYKRLARDYERLAVSLQQLHYLAFAGLMLARAAGLNLLSGA</sequence>
<comment type="caution">
    <text evidence="3">The sequence shown here is derived from an EMBL/GenBank/DDBJ whole genome shotgun (WGS) entry which is preliminary data.</text>
</comment>
<dbReference type="PANTHER" id="PTHR30007">
    <property type="entry name" value="PHP DOMAIN PROTEIN"/>
    <property type="match status" value="1"/>
</dbReference>
<evidence type="ECO:0000313" key="3">
    <source>
        <dbReference type="EMBL" id="GAA4371485.1"/>
    </source>
</evidence>
<accession>A0ABP8ITE9</accession>
<evidence type="ECO:0000259" key="1">
    <source>
        <dbReference type="Pfam" id="PF01609"/>
    </source>
</evidence>
<feature type="domain" description="Insertion element IS402-like" evidence="2">
    <location>
        <begin position="12"/>
        <end position="84"/>
    </location>
</feature>
<dbReference type="PANTHER" id="PTHR30007:SF0">
    <property type="entry name" value="TRANSPOSASE"/>
    <property type="match status" value="1"/>
</dbReference>
<protein>
    <submittedName>
        <fullName evidence="3">IS5 family transposase</fullName>
    </submittedName>
</protein>
<reference evidence="4" key="1">
    <citation type="journal article" date="2019" name="Int. J. Syst. Evol. Microbiol.">
        <title>The Global Catalogue of Microorganisms (GCM) 10K type strain sequencing project: providing services to taxonomists for standard genome sequencing and annotation.</title>
        <authorList>
            <consortium name="The Broad Institute Genomics Platform"/>
            <consortium name="The Broad Institute Genome Sequencing Center for Infectious Disease"/>
            <person name="Wu L."/>
            <person name="Ma J."/>
        </authorList>
    </citation>
    <scope>NUCLEOTIDE SEQUENCE [LARGE SCALE GENOMIC DNA]</scope>
    <source>
        <strain evidence="4">JCM 17923</strain>
    </source>
</reference>
<evidence type="ECO:0000313" key="4">
    <source>
        <dbReference type="Proteomes" id="UP001501153"/>
    </source>
</evidence>
<dbReference type="Proteomes" id="UP001501153">
    <property type="component" value="Unassembled WGS sequence"/>
</dbReference>
<name>A0ABP8ITE9_9BACT</name>
<keyword evidence="4" id="KW-1185">Reference proteome</keyword>